<evidence type="ECO:0000313" key="16">
    <source>
        <dbReference type="Proteomes" id="UP001190700"/>
    </source>
</evidence>
<accession>A0AAE0GQ76</accession>
<dbReference type="SMART" id="SM00861">
    <property type="entry name" value="Transket_pyr"/>
    <property type="match status" value="1"/>
</dbReference>
<feature type="region of interest" description="Disordered" evidence="13">
    <location>
        <begin position="77"/>
        <end position="97"/>
    </location>
</feature>
<dbReference type="PANTHER" id="PTHR43322">
    <property type="entry name" value="1-D-DEOXYXYLULOSE 5-PHOSPHATE SYNTHASE-RELATED"/>
    <property type="match status" value="1"/>
</dbReference>
<comment type="pathway">
    <text evidence="3">Metabolic intermediate biosynthesis; 1-deoxy-D-xylulose 5-phosphate biosynthesis; 1-deoxy-D-xylulose 5-phosphate from D-glyceraldehyde 3-phosphate and pyruvate: step 1/1.</text>
</comment>
<keyword evidence="7" id="KW-0808">Transferase</keyword>
<dbReference type="PROSITE" id="PS00801">
    <property type="entry name" value="TRANSKETOLASE_1"/>
    <property type="match status" value="1"/>
</dbReference>
<dbReference type="NCBIfam" id="NF003933">
    <property type="entry name" value="PRK05444.2-2"/>
    <property type="match status" value="1"/>
</dbReference>
<dbReference type="InterPro" id="IPR005477">
    <property type="entry name" value="Dxylulose-5-P_synthase"/>
</dbReference>
<keyword evidence="16" id="KW-1185">Reference proteome</keyword>
<dbReference type="GO" id="GO:0008661">
    <property type="term" value="F:1-deoxy-D-xylulose-5-phosphate synthase activity"/>
    <property type="evidence" value="ECO:0007669"/>
    <property type="project" value="UniProtKB-EC"/>
</dbReference>
<keyword evidence="12" id="KW-0414">Isoprene biosynthesis</keyword>
<dbReference type="EMBL" id="LGRX02003549">
    <property type="protein sequence ID" value="KAK3282086.1"/>
    <property type="molecule type" value="Genomic_DNA"/>
</dbReference>
<dbReference type="InterPro" id="IPR029061">
    <property type="entry name" value="THDP-binding"/>
</dbReference>
<reference evidence="15 16" key="1">
    <citation type="journal article" date="2015" name="Genome Biol. Evol.">
        <title>Comparative Genomics of a Bacterivorous Green Alga Reveals Evolutionary Causalities and Consequences of Phago-Mixotrophic Mode of Nutrition.</title>
        <authorList>
            <person name="Burns J.A."/>
            <person name="Paasch A."/>
            <person name="Narechania A."/>
            <person name="Kim E."/>
        </authorList>
    </citation>
    <scope>NUCLEOTIDE SEQUENCE [LARGE SCALE GENOMIC DNA]</scope>
    <source>
        <strain evidence="15 16">PLY_AMNH</strain>
    </source>
</reference>
<dbReference type="EC" id="2.2.1.7" evidence="6"/>
<keyword evidence="10" id="KW-0784">Thiamine biosynthesis</keyword>
<comment type="cofactor">
    <cofactor evidence="2">
        <name>thiamine diphosphate</name>
        <dbReference type="ChEBI" id="CHEBI:58937"/>
    </cofactor>
</comment>
<dbReference type="Pfam" id="PF02780">
    <property type="entry name" value="Transketolase_C"/>
    <property type="match status" value="1"/>
</dbReference>
<proteinExistence type="inferred from homology"/>
<evidence type="ECO:0000256" key="8">
    <source>
        <dbReference type="ARBA" id="ARBA00022723"/>
    </source>
</evidence>
<evidence type="ECO:0000256" key="3">
    <source>
        <dbReference type="ARBA" id="ARBA00004980"/>
    </source>
</evidence>
<protein>
    <recommendedName>
        <fullName evidence="6">1-deoxy-D-xylulose-5-phosphate synthase</fullName>
        <ecNumber evidence="6">2.2.1.7</ecNumber>
    </recommendedName>
</protein>
<comment type="similarity">
    <text evidence="4">Belongs to the transketolase family. DXPS subfamily.</text>
</comment>
<evidence type="ECO:0000256" key="13">
    <source>
        <dbReference type="SAM" id="MobiDB-lite"/>
    </source>
</evidence>
<keyword evidence="9" id="KW-0460">Magnesium</keyword>
<evidence type="ECO:0000256" key="11">
    <source>
        <dbReference type="ARBA" id="ARBA00023052"/>
    </source>
</evidence>
<evidence type="ECO:0000256" key="6">
    <source>
        <dbReference type="ARBA" id="ARBA00013150"/>
    </source>
</evidence>
<dbReference type="Proteomes" id="UP001190700">
    <property type="component" value="Unassembled WGS sequence"/>
</dbReference>
<dbReference type="NCBIfam" id="TIGR00204">
    <property type="entry name" value="dxs"/>
    <property type="match status" value="1"/>
</dbReference>
<evidence type="ECO:0000259" key="14">
    <source>
        <dbReference type="SMART" id="SM00861"/>
    </source>
</evidence>
<name>A0AAE0GQ76_9CHLO</name>
<evidence type="ECO:0000256" key="2">
    <source>
        <dbReference type="ARBA" id="ARBA00001964"/>
    </source>
</evidence>
<comment type="caution">
    <text evidence="15">The sequence shown here is derived from an EMBL/GenBank/DDBJ whole genome shotgun (WGS) entry which is preliminary data.</text>
</comment>
<evidence type="ECO:0000256" key="1">
    <source>
        <dbReference type="ARBA" id="ARBA00001946"/>
    </source>
</evidence>
<dbReference type="Pfam" id="PF02779">
    <property type="entry name" value="Transket_pyr"/>
    <property type="match status" value="1"/>
</dbReference>
<evidence type="ECO:0000256" key="4">
    <source>
        <dbReference type="ARBA" id="ARBA00011081"/>
    </source>
</evidence>
<dbReference type="AlphaFoldDB" id="A0AAE0GQ76"/>
<dbReference type="SUPFAM" id="SSF52922">
    <property type="entry name" value="TK C-terminal domain-like"/>
    <property type="match status" value="1"/>
</dbReference>
<evidence type="ECO:0000256" key="5">
    <source>
        <dbReference type="ARBA" id="ARBA00011738"/>
    </source>
</evidence>
<dbReference type="GO" id="GO:0019682">
    <property type="term" value="P:glyceraldehyde-3-phosphate metabolic process"/>
    <property type="evidence" value="ECO:0007669"/>
    <property type="project" value="UniProtKB-ARBA"/>
</dbReference>
<dbReference type="InterPro" id="IPR033248">
    <property type="entry name" value="Transketolase_C"/>
</dbReference>
<evidence type="ECO:0000256" key="12">
    <source>
        <dbReference type="ARBA" id="ARBA00023229"/>
    </source>
</evidence>
<keyword evidence="11" id="KW-0786">Thiamine pyrophosphate</keyword>
<dbReference type="Gene3D" id="3.40.50.970">
    <property type="match status" value="2"/>
</dbReference>
<dbReference type="InterPro" id="IPR049557">
    <property type="entry name" value="Transketolase_CS"/>
</dbReference>
<dbReference type="GO" id="GO:0046872">
    <property type="term" value="F:metal ion binding"/>
    <property type="evidence" value="ECO:0007669"/>
    <property type="project" value="UniProtKB-KW"/>
</dbReference>
<dbReference type="FunFam" id="3.40.50.970:FF:000005">
    <property type="entry name" value="1-deoxy-D-xylulose-5-phosphate synthase"/>
    <property type="match status" value="1"/>
</dbReference>
<sequence>MDDKGWICLKFCTRLRGTSLFQSRIMQGLVAPVPLAAVLKGQSKATKERVLCGQQRSLSATTNFLRRKVRPALRKARCTAAEGDENGNGNGNGTAEKKPKVLASYDEGDEASPAFELKPEYVKPDTPILDQINYPADMKKLKISDLIQLSADIRADLVSTISQTGGHFGSALGVVELTVALHHVFDTPEDKIIFDVGHQCYPHKILTGRRSRMSTIRQGGGLSGFTKRKESVYDCFGAGHSSTSISAAQGMAVAFELDGKKDRTAIAVIGDGAITGGMAYEAMNMAGYEDTNMIVVLNDNGQVSLPTIGDSVRQEPVGALSRNVSAFNVSVAKTFGTKQYRTLRENVKSFSKALPTPAQSFLKHFEEYTRTSLSGENGAMFFEELGMYYVGPVDGHDMEVLVPLLKSLKNNDGTKAKGPVLLHVITDKGRGFNPAMAADDKMHGVGKFDPLTGVQFKSSGGPPSYTSVFADALIAEANEDPKIMAITAAMGGGTGVGKFAKVHPDKARDVGIAEQHAVTFAAGLAAEGYKPFCAIYSTFLQRGYDQIVHDVALQNLPVRFAMDRAGLVGADGSTHVGAFDIPYLCCLPNMVVAAPSDELELMNIVATAAAYDDGPFAFRYPRGNGIGLDLPAKGKELPIGLGRTIQKGSKIAILSLGTRMTECQGAARLIEDVSGISPTIADARWAKPMDTILIKELVANHDYLVTVEEGSNGGFGSYVATYLCEEQLIGGKSNLTFKAFTLPDVFQDQAAQFEQYNDAGLNGPQIAEACLKLMGVECGAEFCEAVLNAKGSGPTLPAAPEIA</sequence>
<gene>
    <name evidence="15" type="ORF">CYMTET_10158</name>
</gene>
<dbReference type="HAMAP" id="MF_00315">
    <property type="entry name" value="DXP_synth"/>
    <property type="match status" value="1"/>
</dbReference>
<dbReference type="InterPro" id="IPR005475">
    <property type="entry name" value="Transketolase-like_Pyr-bd"/>
</dbReference>
<dbReference type="PANTHER" id="PTHR43322:SF5">
    <property type="entry name" value="1-DEOXY-D-XYLULOSE-5-PHOSPHATE SYNTHASE, CHLOROPLASTIC"/>
    <property type="match status" value="1"/>
</dbReference>
<dbReference type="CDD" id="cd07033">
    <property type="entry name" value="TPP_PYR_DXS_TK_like"/>
    <property type="match status" value="1"/>
</dbReference>
<dbReference type="Gene3D" id="3.40.50.920">
    <property type="match status" value="1"/>
</dbReference>
<dbReference type="CDD" id="cd02007">
    <property type="entry name" value="TPP_DXS"/>
    <property type="match status" value="1"/>
</dbReference>
<comment type="cofactor">
    <cofactor evidence="1">
        <name>Mg(2+)</name>
        <dbReference type="ChEBI" id="CHEBI:18420"/>
    </cofactor>
</comment>
<dbReference type="SUPFAM" id="SSF52518">
    <property type="entry name" value="Thiamin diphosphate-binding fold (THDP-binding)"/>
    <property type="match status" value="2"/>
</dbReference>
<feature type="domain" description="Transketolase-like pyrimidine-binding" evidence="14">
    <location>
        <begin position="463"/>
        <end position="628"/>
    </location>
</feature>
<evidence type="ECO:0000256" key="7">
    <source>
        <dbReference type="ARBA" id="ARBA00022679"/>
    </source>
</evidence>
<organism evidence="15 16">
    <name type="scientific">Cymbomonas tetramitiformis</name>
    <dbReference type="NCBI Taxonomy" id="36881"/>
    <lineage>
        <taxon>Eukaryota</taxon>
        <taxon>Viridiplantae</taxon>
        <taxon>Chlorophyta</taxon>
        <taxon>Pyramimonadophyceae</taxon>
        <taxon>Pyramimonadales</taxon>
        <taxon>Pyramimonadaceae</taxon>
        <taxon>Cymbomonas</taxon>
    </lineage>
</organism>
<evidence type="ECO:0000313" key="15">
    <source>
        <dbReference type="EMBL" id="KAK3282086.1"/>
    </source>
</evidence>
<keyword evidence="8" id="KW-0479">Metal-binding</keyword>
<dbReference type="GO" id="GO:0016114">
    <property type="term" value="P:terpenoid biosynthetic process"/>
    <property type="evidence" value="ECO:0007669"/>
    <property type="project" value="InterPro"/>
</dbReference>
<dbReference type="Pfam" id="PF13292">
    <property type="entry name" value="DXP_synthase_N"/>
    <property type="match status" value="1"/>
</dbReference>
<dbReference type="InterPro" id="IPR009014">
    <property type="entry name" value="Transketo_C/PFOR_II"/>
</dbReference>
<evidence type="ECO:0000256" key="10">
    <source>
        <dbReference type="ARBA" id="ARBA00022977"/>
    </source>
</evidence>
<dbReference type="GO" id="GO:0009228">
    <property type="term" value="P:thiamine biosynthetic process"/>
    <property type="evidence" value="ECO:0007669"/>
    <property type="project" value="UniProtKB-KW"/>
</dbReference>
<evidence type="ECO:0000256" key="9">
    <source>
        <dbReference type="ARBA" id="ARBA00022842"/>
    </source>
</evidence>
<comment type="subunit">
    <text evidence="5">Homodimer.</text>
</comment>